<evidence type="ECO:0000313" key="3">
    <source>
        <dbReference type="Proteomes" id="UP000198211"/>
    </source>
</evidence>
<organism evidence="2 3">
    <name type="scientific">Phytophthora megakarya</name>
    <dbReference type="NCBI Taxonomy" id="4795"/>
    <lineage>
        <taxon>Eukaryota</taxon>
        <taxon>Sar</taxon>
        <taxon>Stramenopiles</taxon>
        <taxon>Oomycota</taxon>
        <taxon>Peronosporomycetes</taxon>
        <taxon>Peronosporales</taxon>
        <taxon>Peronosporaceae</taxon>
        <taxon>Phytophthora</taxon>
    </lineage>
</organism>
<feature type="domain" description="PX" evidence="1">
    <location>
        <begin position="70"/>
        <end position="199"/>
    </location>
</feature>
<dbReference type="Gene3D" id="3.30.1520.10">
    <property type="entry name" value="Phox-like domain"/>
    <property type="match status" value="1"/>
</dbReference>
<dbReference type="InterPro" id="IPR001683">
    <property type="entry name" value="PX_dom"/>
</dbReference>
<dbReference type="PROSITE" id="PS50195">
    <property type="entry name" value="PX"/>
    <property type="match status" value="1"/>
</dbReference>
<dbReference type="AlphaFoldDB" id="A0A225VXV0"/>
<proteinExistence type="predicted"/>
<name>A0A225VXV0_9STRA</name>
<evidence type="ECO:0000313" key="2">
    <source>
        <dbReference type="EMBL" id="OWZ10276.1"/>
    </source>
</evidence>
<dbReference type="GO" id="GO:0035091">
    <property type="term" value="F:phosphatidylinositol binding"/>
    <property type="evidence" value="ECO:0007669"/>
    <property type="project" value="InterPro"/>
</dbReference>
<protein>
    <recommendedName>
        <fullName evidence="1">PX domain-containing protein</fullName>
    </recommendedName>
</protein>
<keyword evidence="3" id="KW-1185">Reference proteome</keyword>
<sequence>MGCTQSTSSDHGLRFSRLEGSITEVLIAKRPGGHDVGPIRIERTSERSIPGESEIEEESVPETIKTKKLLPIGVLLFSVAKVVADEDGVMFYYFRGTSADDPTNEIRIAKRFSDFKVFHAQISNLMANERNVPPTQQHLFETHPALPEMPKANILTFLRGRYNDKVLKEREEQFARILNAISRHPVAFQSRQFTAFLQA</sequence>
<gene>
    <name evidence="2" type="ORF">PHMEG_00016900</name>
</gene>
<dbReference type="Proteomes" id="UP000198211">
    <property type="component" value="Unassembled WGS sequence"/>
</dbReference>
<accession>A0A225VXV0</accession>
<dbReference type="EMBL" id="NBNE01002499">
    <property type="protein sequence ID" value="OWZ10276.1"/>
    <property type="molecule type" value="Genomic_DNA"/>
</dbReference>
<dbReference type="InterPro" id="IPR036871">
    <property type="entry name" value="PX_dom_sf"/>
</dbReference>
<dbReference type="OrthoDB" id="1278353at2759"/>
<dbReference type="Pfam" id="PF00787">
    <property type="entry name" value="PX"/>
    <property type="match status" value="1"/>
</dbReference>
<comment type="caution">
    <text evidence="2">The sequence shown here is derived from an EMBL/GenBank/DDBJ whole genome shotgun (WGS) entry which is preliminary data.</text>
</comment>
<dbReference type="SUPFAM" id="SSF64268">
    <property type="entry name" value="PX domain"/>
    <property type="match status" value="1"/>
</dbReference>
<evidence type="ECO:0000259" key="1">
    <source>
        <dbReference type="PROSITE" id="PS50195"/>
    </source>
</evidence>
<reference evidence="3" key="1">
    <citation type="submission" date="2017-03" db="EMBL/GenBank/DDBJ databases">
        <title>Phytopthora megakarya and P. palmivora, two closely related causual agents of cacao black pod achieved similar genome size and gene model numbers by different mechanisms.</title>
        <authorList>
            <person name="Ali S."/>
            <person name="Shao J."/>
            <person name="Larry D.J."/>
            <person name="Kronmiller B."/>
            <person name="Shen D."/>
            <person name="Strem M.D."/>
            <person name="Melnick R.L."/>
            <person name="Guiltinan M.J."/>
            <person name="Tyler B.M."/>
            <person name="Meinhardt L.W."/>
            <person name="Bailey B.A."/>
        </authorList>
    </citation>
    <scope>NUCLEOTIDE SEQUENCE [LARGE SCALE GENOMIC DNA]</scope>
    <source>
        <strain evidence="3">zdho120</strain>
    </source>
</reference>